<evidence type="ECO:0000313" key="2">
    <source>
        <dbReference type="Proteomes" id="UP000179797"/>
    </source>
</evidence>
<dbReference type="EMBL" id="JRYR02000001">
    <property type="protein sequence ID" value="OHX67571.1"/>
    <property type="molecule type" value="Genomic_DNA"/>
</dbReference>
<sequence length="149" mass="17563">MKYFIYILSLSVLLFSCDNQQEEELEPIVHHNTKQYVMKVKHYKDDQDISKTGVEFLIKKSQQKKIHNAHYDIIVTNLDSNEEFRLNKDSLKELEAGVYALKIYITPKSFLDDTKVHLPQSIRHDNALIIDDIFTIEANHITKFNIFLH</sequence>
<comment type="caution">
    <text evidence="1">The sequence shown here is derived from an EMBL/GenBank/DDBJ whole genome shotgun (WGS) entry which is preliminary data.</text>
</comment>
<evidence type="ECO:0000313" key="1">
    <source>
        <dbReference type="EMBL" id="OHX67571.1"/>
    </source>
</evidence>
<proteinExistence type="predicted"/>
<name>A0A1S1Z2U9_FLAPC</name>
<keyword evidence="2" id="KW-1185">Reference proteome</keyword>
<protein>
    <submittedName>
        <fullName evidence="1">Uncharacterized protein</fullName>
    </submittedName>
</protein>
<dbReference type="PROSITE" id="PS51257">
    <property type="entry name" value="PROKAR_LIPOPROTEIN"/>
    <property type="match status" value="1"/>
</dbReference>
<reference evidence="1 2" key="1">
    <citation type="journal article" date="2012" name="Int. J. Syst. Evol. Microbiol.">
        <title>Flammeovirga pacifica sp. nov., isolated from deep-sea sediment.</title>
        <authorList>
            <person name="Xu H."/>
            <person name="Fu Y."/>
            <person name="Yang N."/>
            <person name="Ding Z."/>
            <person name="Lai Q."/>
            <person name="Zeng R."/>
        </authorList>
    </citation>
    <scope>NUCLEOTIDE SEQUENCE [LARGE SCALE GENOMIC DNA]</scope>
    <source>
        <strain evidence="2">DSM 24597 / LMG 26175 / WPAGA1</strain>
    </source>
</reference>
<organism evidence="1 2">
    <name type="scientific">Flammeovirga pacifica</name>
    <dbReference type="NCBI Taxonomy" id="915059"/>
    <lineage>
        <taxon>Bacteria</taxon>
        <taxon>Pseudomonadati</taxon>
        <taxon>Bacteroidota</taxon>
        <taxon>Cytophagia</taxon>
        <taxon>Cytophagales</taxon>
        <taxon>Flammeovirgaceae</taxon>
        <taxon>Flammeovirga</taxon>
    </lineage>
</organism>
<gene>
    <name evidence="1" type="ORF">NH26_15050</name>
</gene>
<dbReference type="Proteomes" id="UP000179797">
    <property type="component" value="Unassembled WGS sequence"/>
</dbReference>
<accession>A0A1S1Z2U9</accession>
<dbReference type="AlphaFoldDB" id="A0A1S1Z2U9"/>
<dbReference type="RefSeq" id="WP_044229146.1">
    <property type="nucleotide sequence ID" value="NZ_JRYR02000001.1"/>
</dbReference>
<dbReference type="STRING" id="915059.NH26_15050"/>
<dbReference type="OrthoDB" id="1442711at2"/>